<dbReference type="EC" id="2.3.1.-" evidence="5"/>
<dbReference type="AlphaFoldDB" id="A0A5J5JU05"/>
<evidence type="ECO:0000259" key="6">
    <source>
        <dbReference type="SMART" id="SM01266"/>
    </source>
</evidence>
<gene>
    <name evidence="7" type="ORF">F5972_29960</name>
</gene>
<dbReference type="SUPFAM" id="SSF51161">
    <property type="entry name" value="Trimeric LpxA-like enzymes"/>
    <property type="match status" value="1"/>
</dbReference>
<evidence type="ECO:0000313" key="7">
    <source>
        <dbReference type="EMBL" id="KAA9374831.1"/>
    </source>
</evidence>
<proteinExistence type="inferred from homology"/>
<reference evidence="7 8" key="1">
    <citation type="submission" date="2019-09" db="EMBL/GenBank/DDBJ databases">
        <title>Screening of Novel Bioactive Compounds from Soil-Associated.</title>
        <authorList>
            <person name="Gong X."/>
        </authorList>
    </citation>
    <scope>NUCLEOTIDE SEQUENCE [LARGE SCALE GENOMIC DNA]</scope>
    <source>
        <strain evidence="7 8">Gxj-6</strain>
    </source>
</reference>
<keyword evidence="4 5" id="KW-0012">Acyltransferase</keyword>
<keyword evidence="8" id="KW-1185">Reference proteome</keyword>
<dbReference type="PANTHER" id="PTHR43017">
    <property type="entry name" value="GALACTOSIDE O-ACETYLTRANSFERASE"/>
    <property type="match status" value="1"/>
</dbReference>
<feature type="domain" description="Maltose/galactoside acetyltransferase" evidence="6">
    <location>
        <begin position="7"/>
        <end position="61"/>
    </location>
</feature>
<dbReference type="PROSITE" id="PS00101">
    <property type="entry name" value="HEXAPEP_TRANSFERASES"/>
    <property type="match status" value="1"/>
</dbReference>
<dbReference type="SMART" id="SM01266">
    <property type="entry name" value="Mac"/>
    <property type="match status" value="1"/>
</dbReference>
<sequence length="199" mass="21059">MSLEAQRAHILTGRMYNDLTDELVAARQRAVLLANAYNDSFGAPQAHREALLRDLLDNVGPGAHFEPTFRCEFGYNISVGAGFYANFDAVMLDGARITIGDNVLLGPRVSIYTSNHAIDPAERVAGACYAKPVTIGDGVWIGGGVTVNPGVTIGDGAIVGSGAVVTRDVPARVIAAGNPARILREITEQDATGWRPDVL</sequence>
<dbReference type="InterPro" id="IPR039369">
    <property type="entry name" value="LacA-like"/>
</dbReference>
<keyword evidence="2 5" id="KW-0808">Transferase</keyword>
<dbReference type="GO" id="GO:0008870">
    <property type="term" value="F:galactoside O-acetyltransferase activity"/>
    <property type="evidence" value="ECO:0007669"/>
    <property type="project" value="TreeGrafter"/>
</dbReference>
<dbReference type="PANTHER" id="PTHR43017:SF1">
    <property type="entry name" value="ACETYLTRANSFERASE YJL218W-RELATED"/>
    <property type="match status" value="1"/>
</dbReference>
<dbReference type="Gene3D" id="2.160.10.10">
    <property type="entry name" value="Hexapeptide repeat proteins"/>
    <property type="match status" value="1"/>
</dbReference>
<name>A0A5J5JU05_9ACTN</name>
<dbReference type="CDD" id="cd03357">
    <property type="entry name" value="LbH_MAT_GAT"/>
    <property type="match status" value="1"/>
</dbReference>
<dbReference type="InterPro" id="IPR024688">
    <property type="entry name" value="Mac_dom"/>
</dbReference>
<dbReference type="FunFam" id="2.160.10.10:FF:000025">
    <property type="entry name" value="Hexapeptide-repeat containing-acetyltransferase"/>
    <property type="match status" value="1"/>
</dbReference>
<accession>A0A5J5JU05</accession>
<evidence type="ECO:0000256" key="1">
    <source>
        <dbReference type="ARBA" id="ARBA00007274"/>
    </source>
</evidence>
<dbReference type="InterPro" id="IPR018357">
    <property type="entry name" value="Hexapep_transf_CS"/>
</dbReference>
<evidence type="ECO:0000313" key="8">
    <source>
        <dbReference type="Proteomes" id="UP000327011"/>
    </source>
</evidence>
<dbReference type="Proteomes" id="UP000327011">
    <property type="component" value="Unassembled WGS sequence"/>
</dbReference>
<dbReference type="Pfam" id="PF12464">
    <property type="entry name" value="Mac"/>
    <property type="match status" value="1"/>
</dbReference>
<dbReference type="InterPro" id="IPR011004">
    <property type="entry name" value="Trimer_LpxA-like_sf"/>
</dbReference>
<comment type="similarity">
    <text evidence="1 5">Belongs to the transferase hexapeptide repeat family.</text>
</comment>
<comment type="caution">
    <text evidence="7">The sequence shown here is derived from an EMBL/GenBank/DDBJ whole genome shotgun (WGS) entry which is preliminary data.</text>
</comment>
<evidence type="ECO:0000256" key="2">
    <source>
        <dbReference type="ARBA" id="ARBA00022679"/>
    </source>
</evidence>
<dbReference type="InterPro" id="IPR001451">
    <property type="entry name" value="Hexapep"/>
</dbReference>
<evidence type="ECO:0000256" key="4">
    <source>
        <dbReference type="ARBA" id="ARBA00023315"/>
    </source>
</evidence>
<dbReference type="Pfam" id="PF00132">
    <property type="entry name" value="Hexapep"/>
    <property type="match status" value="1"/>
</dbReference>
<keyword evidence="3" id="KW-0677">Repeat</keyword>
<dbReference type="RefSeq" id="WP_150938271.1">
    <property type="nucleotide sequence ID" value="NZ_VYTZ01000014.1"/>
</dbReference>
<organism evidence="7 8">
    <name type="scientific">Microbispora cellulosiformans</name>
    <dbReference type="NCBI Taxonomy" id="2614688"/>
    <lineage>
        <taxon>Bacteria</taxon>
        <taxon>Bacillati</taxon>
        <taxon>Actinomycetota</taxon>
        <taxon>Actinomycetes</taxon>
        <taxon>Streptosporangiales</taxon>
        <taxon>Streptosporangiaceae</taxon>
        <taxon>Microbispora</taxon>
    </lineage>
</organism>
<evidence type="ECO:0000256" key="3">
    <source>
        <dbReference type="ARBA" id="ARBA00022737"/>
    </source>
</evidence>
<evidence type="ECO:0000256" key="5">
    <source>
        <dbReference type="RuleBase" id="RU367021"/>
    </source>
</evidence>
<dbReference type="EMBL" id="VYTZ01000014">
    <property type="protein sequence ID" value="KAA9374831.1"/>
    <property type="molecule type" value="Genomic_DNA"/>
</dbReference>
<protein>
    <recommendedName>
        <fullName evidence="5">Acetyltransferase</fullName>
        <ecNumber evidence="5">2.3.1.-</ecNumber>
    </recommendedName>
</protein>